<accession>A0ABM0PAA1</accession>
<reference evidence="2" key="2">
    <citation type="submission" date="2025-08" db="UniProtKB">
        <authorList>
            <consortium name="RefSeq"/>
        </authorList>
    </citation>
    <scope>IDENTIFICATION</scope>
</reference>
<dbReference type="RefSeq" id="XP_008236622.1">
    <property type="nucleotide sequence ID" value="XM_008238400.2"/>
</dbReference>
<sequence length="163" mass="17863">MALVQQVVNIIEAVSGAPGAEDCSDNCLSATLASQLKICFLCANFGPNETDIISVVDHLVVVWWSLRRRRVSHFGHATHGFIKYILYSSAKICNHGLADSDFEPMKQKAGIYILRATVYVLHILLIYGAELKYMLEPALSTVLLSPTMAGSNSRIVCSVKFSS</sequence>
<organism evidence="1 2">
    <name type="scientific">Prunus mume</name>
    <name type="common">Japanese apricot</name>
    <name type="synonym">Armeniaca mume</name>
    <dbReference type="NCBI Taxonomy" id="102107"/>
    <lineage>
        <taxon>Eukaryota</taxon>
        <taxon>Viridiplantae</taxon>
        <taxon>Streptophyta</taxon>
        <taxon>Embryophyta</taxon>
        <taxon>Tracheophyta</taxon>
        <taxon>Spermatophyta</taxon>
        <taxon>Magnoliopsida</taxon>
        <taxon>eudicotyledons</taxon>
        <taxon>Gunneridae</taxon>
        <taxon>Pentapetalae</taxon>
        <taxon>rosids</taxon>
        <taxon>fabids</taxon>
        <taxon>Rosales</taxon>
        <taxon>Rosaceae</taxon>
        <taxon>Amygdaloideae</taxon>
        <taxon>Amygdaleae</taxon>
        <taxon>Prunus</taxon>
    </lineage>
</organism>
<evidence type="ECO:0000313" key="1">
    <source>
        <dbReference type="Proteomes" id="UP000694861"/>
    </source>
</evidence>
<evidence type="ECO:0000313" key="2">
    <source>
        <dbReference type="RefSeq" id="XP_008236622.1"/>
    </source>
</evidence>
<reference evidence="1" key="1">
    <citation type="journal article" date="2012" name="Nat. Commun.">
        <title>The genome of Prunus mume.</title>
        <authorList>
            <person name="Zhang Q."/>
            <person name="Chen W."/>
            <person name="Sun L."/>
            <person name="Zhao F."/>
            <person name="Huang B."/>
            <person name="Yang W."/>
            <person name="Tao Y."/>
            <person name="Wang J."/>
            <person name="Yuan Z."/>
            <person name="Fan G."/>
            <person name="Xing Z."/>
            <person name="Han C."/>
            <person name="Pan H."/>
            <person name="Zhong X."/>
            <person name="Shi W."/>
            <person name="Liang X."/>
            <person name="Du D."/>
            <person name="Sun F."/>
            <person name="Xu Z."/>
            <person name="Hao R."/>
            <person name="Lv T."/>
            <person name="Lv Y."/>
            <person name="Zheng Z."/>
            <person name="Sun M."/>
            <person name="Luo L."/>
            <person name="Cai M."/>
            <person name="Gao Y."/>
            <person name="Wang J."/>
            <person name="Yin Y."/>
            <person name="Xu X."/>
            <person name="Cheng T."/>
            <person name="Wang J."/>
        </authorList>
    </citation>
    <scope>NUCLEOTIDE SEQUENCE [LARGE SCALE GENOMIC DNA]</scope>
</reference>
<proteinExistence type="predicted"/>
<gene>
    <name evidence="2" type="primary">LOC103335396</name>
</gene>
<dbReference type="Proteomes" id="UP000694861">
    <property type="component" value="Linkage group LG6"/>
</dbReference>
<protein>
    <submittedName>
        <fullName evidence="2">Uncharacterized protein LOC103335396</fullName>
    </submittedName>
</protein>
<name>A0ABM0PAA1_PRUMU</name>
<keyword evidence="1" id="KW-1185">Reference proteome</keyword>
<dbReference type="GeneID" id="103335396"/>